<name>A0AAW2D746_9ROSI</name>
<evidence type="ECO:0000313" key="2">
    <source>
        <dbReference type="Proteomes" id="UP001459277"/>
    </source>
</evidence>
<sequence length="62" mass="7082">MLRVKSGNISGSNVAIFLIENLESCKCRLVPNSLAHAHKHKQDICAVFEHLICFMDEQCRWP</sequence>
<comment type="caution">
    <text evidence="1">The sequence shown here is derived from an EMBL/GenBank/DDBJ whole genome shotgun (WGS) entry which is preliminary data.</text>
</comment>
<reference evidence="1 2" key="1">
    <citation type="submission" date="2024-01" db="EMBL/GenBank/DDBJ databases">
        <title>A telomere-to-telomere, gap-free genome of sweet tea (Lithocarpus litseifolius).</title>
        <authorList>
            <person name="Zhou J."/>
        </authorList>
    </citation>
    <scope>NUCLEOTIDE SEQUENCE [LARGE SCALE GENOMIC DNA]</scope>
    <source>
        <strain evidence="1">Zhou-2022a</strain>
        <tissue evidence="1">Leaf</tissue>
    </source>
</reference>
<dbReference type="Proteomes" id="UP001459277">
    <property type="component" value="Unassembled WGS sequence"/>
</dbReference>
<proteinExistence type="predicted"/>
<evidence type="ECO:0000313" key="1">
    <source>
        <dbReference type="EMBL" id="KAL0005026.1"/>
    </source>
</evidence>
<accession>A0AAW2D746</accession>
<keyword evidence="2" id="KW-1185">Reference proteome</keyword>
<organism evidence="1 2">
    <name type="scientific">Lithocarpus litseifolius</name>
    <dbReference type="NCBI Taxonomy" id="425828"/>
    <lineage>
        <taxon>Eukaryota</taxon>
        <taxon>Viridiplantae</taxon>
        <taxon>Streptophyta</taxon>
        <taxon>Embryophyta</taxon>
        <taxon>Tracheophyta</taxon>
        <taxon>Spermatophyta</taxon>
        <taxon>Magnoliopsida</taxon>
        <taxon>eudicotyledons</taxon>
        <taxon>Gunneridae</taxon>
        <taxon>Pentapetalae</taxon>
        <taxon>rosids</taxon>
        <taxon>fabids</taxon>
        <taxon>Fagales</taxon>
        <taxon>Fagaceae</taxon>
        <taxon>Lithocarpus</taxon>
    </lineage>
</organism>
<dbReference type="AlphaFoldDB" id="A0AAW2D746"/>
<gene>
    <name evidence="1" type="ORF">SO802_012587</name>
</gene>
<dbReference type="EMBL" id="JAZDWU010000004">
    <property type="protein sequence ID" value="KAL0005026.1"/>
    <property type="molecule type" value="Genomic_DNA"/>
</dbReference>
<protein>
    <submittedName>
        <fullName evidence="1">Uncharacterized protein</fullName>
    </submittedName>
</protein>